<feature type="region of interest" description="Disordered" evidence="1">
    <location>
        <begin position="54"/>
        <end position="75"/>
    </location>
</feature>
<comment type="caution">
    <text evidence="2">The sequence shown here is derived from an EMBL/GenBank/DDBJ whole genome shotgun (WGS) entry which is preliminary data.</text>
</comment>
<protein>
    <submittedName>
        <fullName evidence="2">Uncharacterized protein</fullName>
    </submittedName>
</protein>
<proteinExistence type="predicted"/>
<evidence type="ECO:0000256" key="1">
    <source>
        <dbReference type="SAM" id="MobiDB-lite"/>
    </source>
</evidence>
<sequence>MTEPGAWLNTRNVDDVPGYLLAAEHLAKNLDKPEHTAALAGVVDGFIQAAINTSETAKNETQQTPENQGSTPDQK</sequence>
<evidence type="ECO:0000313" key="2">
    <source>
        <dbReference type="EMBL" id="GGN45286.1"/>
    </source>
</evidence>
<reference evidence="2" key="1">
    <citation type="journal article" date="2014" name="Int. J. Syst. Evol. Microbiol.">
        <title>Complete genome sequence of Corynebacterium casei LMG S-19264T (=DSM 44701T), isolated from a smear-ripened cheese.</title>
        <authorList>
            <consortium name="US DOE Joint Genome Institute (JGI-PGF)"/>
            <person name="Walter F."/>
            <person name="Albersmeier A."/>
            <person name="Kalinowski J."/>
            <person name="Ruckert C."/>
        </authorList>
    </citation>
    <scope>NUCLEOTIDE SEQUENCE</scope>
    <source>
        <strain evidence="2">CGMCC 4.7110</strain>
    </source>
</reference>
<dbReference type="AlphaFoldDB" id="A0A917XNZ4"/>
<reference evidence="2" key="2">
    <citation type="submission" date="2020-09" db="EMBL/GenBank/DDBJ databases">
        <authorList>
            <person name="Sun Q."/>
            <person name="Zhou Y."/>
        </authorList>
    </citation>
    <scope>NUCLEOTIDE SEQUENCE</scope>
    <source>
        <strain evidence="2">CGMCC 4.7110</strain>
    </source>
</reference>
<keyword evidence="3" id="KW-1185">Reference proteome</keyword>
<dbReference type="EMBL" id="BMML01000046">
    <property type="protein sequence ID" value="GGN45286.1"/>
    <property type="molecule type" value="Genomic_DNA"/>
</dbReference>
<dbReference type="Proteomes" id="UP000653411">
    <property type="component" value="Unassembled WGS sequence"/>
</dbReference>
<gene>
    <name evidence="2" type="ORF">GCM10011578_097080</name>
</gene>
<accession>A0A917XNZ4</accession>
<name>A0A917XNZ4_9ACTN</name>
<evidence type="ECO:0000313" key="3">
    <source>
        <dbReference type="Proteomes" id="UP000653411"/>
    </source>
</evidence>
<organism evidence="2 3">
    <name type="scientific">Streptomyces fuscichromogenes</name>
    <dbReference type="NCBI Taxonomy" id="1324013"/>
    <lineage>
        <taxon>Bacteria</taxon>
        <taxon>Bacillati</taxon>
        <taxon>Actinomycetota</taxon>
        <taxon>Actinomycetes</taxon>
        <taxon>Kitasatosporales</taxon>
        <taxon>Streptomycetaceae</taxon>
        <taxon>Streptomyces</taxon>
    </lineage>
</organism>
<dbReference type="RefSeq" id="WP_189269397.1">
    <property type="nucleotide sequence ID" value="NZ_BMML01000046.1"/>
</dbReference>